<feature type="compositionally biased region" description="Low complexity" evidence="1">
    <location>
        <begin position="148"/>
        <end position="161"/>
    </location>
</feature>
<accession>A0A1H4X7U4</accession>
<dbReference type="SUPFAM" id="SSF82607">
    <property type="entry name" value="YbaB-like"/>
    <property type="match status" value="1"/>
</dbReference>
<dbReference type="STRING" id="208445.SAMN04489727_5978"/>
<keyword evidence="2" id="KW-0238">DNA-binding</keyword>
<dbReference type="InterPro" id="IPR004401">
    <property type="entry name" value="YbaB/EbfC"/>
</dbReference>
<dbReference type="Pfam" id="PF02575">
    <property type="entry name" value="YbaB_DNA_bd"/>
    <property type="match status" value="1"/>
</dbReference>
<dbReference type="InterPro" id="IPR036894">
    <property type="entry name" value="YbaB-like_sf"/>
</dbReference>
<proteinExistence type="predicted"/>
<evidence type="ECO:0000313" key="3">
    <source>
        <dbReference type="Proteomes" id="UP000199622"/>
    </source>
</evidence>
<dbReference type="EMBL" id="FNSO01000004">
    <property type="protein sequence ID" value="SED00911.1"/>
    <property type="molecule type" value="Genomic_DNA"/>
</dbReference>
<dbReference type="Proteomes" id="UP000199622">
    <property type="component" value="Unassembled WGS sequence"/>
</dbReference>
<dbReference type="GO" id="GO:0003677">
    <property type="term" value="F:DNA binding"/>
    <property type="evidence" value="ECO:0007669"/>
    <property type="project" value="UniProtKB-KW"/>
</dbReference>
<dbReference type="Gene3D" id="3.30.1310.10">
    <property type="entry name" value="Nucleoid-associated protein YbaB-like domain"/>
    <property type="match status" value="1"/>
</dbReference>
<reference evidence="3" key="1">
    <citation type="submission" date="2016-10" db="EMBL/GenBank/DDBJ databases">
        <authorList>
            <person name="Varghese N."/>
            <person name="Submissions S."/>
        </authorList>
    </citation>
    <scope>NUCLEOTIDE SEQUENCE [LARGE SCALE GENOMIC DNA]</scope>
    <source>
        <strain evidence="3">DSM 44544</strain>
    </source>
</reference>
<evidence type="ECO:0000256" key="1">
    <source>
        <dbReference type="SAM" id="MobiDB-lite"/>
    </source>
</evidence>
<feature type="region of interest" description="Disordered" evidence="1">
    <location>
        <begin position="148"/>
        <end position="193"/>
    </location>
</feature>
<gene>
    <name evidence="2" type="ORF">SAMN04489727_5978</name>
</gene>
<evidence type="ECO:0000313" key="2">
    <source>
        <dbReference type="EMBL" id="SED00911.1"/>
    </source>
</evidence>
<organism evidence="2 3">
    <name type="scientific">Amycolatopsis tolypomycina</name>
    <dbReference type="NCBI Taxonomy" id="208445"/>
    <lineage>
        <taxon>Bacteria</taxon>
        <taxon>Bacillati</taxon>
        <taxon>Actinomycetota</taxon>
        <taxon>Actinomycetes</taxon>
        <taxon>Pseudonocardiales</taxon>
        <taxon>Pseudonocardiaceae</taxon>
        <taxon>Amycolatopsis</taxon>
    </lineage>
</organism>
<keyword evidence="3" id="KW-1185">Reference proteome</keyword>
<dbReference type="AlphaFoldDB" id="A0A1H4X7U4"/>
<protein>
    <submittedName>
        <fullName evidence="2">YbaB/EbfC DNA-binding family protein</fullName>
    </submittedName>
</protein>
<sequence length="193" mass="20681">MMRTQAPNRTETRTEIRNEIRNEGDTMSAQMDELIAQFQNFQYKVRQAEARFAGVGDMQERIARLETTVTSPDGTVTVTAGAGGTVTDLRLTAGATRVEAGQLAATIMDTIRRAVAGAAQQQAAVVDETFGDAFGVDVSARVREAQAEAFGTAAAEPASEAQPRRPEGAPRPARRPAAGDDDDFDQGPILRRS</sequence>
<name>A0A1H4X7U4_9PSEU</name>